<gene>
    <name evidence="2" type="ORF">GCM10009627_15880</name>
</gene>
<dbReference type="EMBL" id="BAAAJX010000005">
    <property type="protein sequence ID" value="GAA1493242.1"/>
    <property type="molecule type" value="Genomic_DNA"/>
</dbReference>
<evidence type="ECO:0000259" key="1">
    <source>
        <dbReference type="Pfam" id="PF09860"/>
    </source>
</evidence>
<name>A0ABP4K311_9MICO</name>
<evidence type="ECO:0000313" key="3">
    <source>
        <dbReference type="Proteomes" id="UP001501742"/>
    </source>
</evidence>
<dbReference type="Pfam" id="PF09860">
    <property type="entry name" value="DUF2087"/>
    <property type="match status" value="1"/>
</dbReference>
<evidence type="ECO:0000313" key="2">
    <source>
        <dbReference type="EMBL" id="GAA1493242.1"/>
    </source>
</evidence>
<protein>
    <submittedName>
        <fullName evidence="2">DUF2087 domain-containing protein</fullName>
    </submittedName>
</protein>
<feature type="domain" description="DUF2087" evidence="1">
    <location>
        <begin position="92"/>
        <end position="152"/>
    </location>
</feature>
<dbReference type="InterPro" id="IPR018656">
    <property type="entry name" value="DUF2087"/>
</dbReference>
<organism evidence="2 3">
    <name type="scientific">Curtobacterium herbarum</name>
    <dbReference type="NCBI Taxonomy" id="150122"/>
    <lineage>
        <taxon>Bacteria</taxon>
        <taxon>Bacillati</taxon>
        <taxon>Actinomycetota</taxon>
        <taxon>Actinomycetes</taxon>
        <taxon>Micrococcales</taxon>
        <taxon>Microbacteriaceae</taxon>
        <taxon>Curtobacterium</taxon>
    </lineage>
</organism>
<accession>A0ABP4K311</accession>
<keyword evidence="3" id="KW-1185">Reference proteome</keyword>
<dbReference type="RefSeq" id="WP_204610454.1">
    <property type="nucleotide sequence ID" value="NZ_BAAAJX010000005.1"/>
</dbReference>
<comment type="caution">
    <text evidence="2">The sequence shown here is derived from an EMBL/GenBank/DDBJ whole genome shotgun (WGS) entry which is preliminary data.</text>
</comment>
<reference evidence="3" key="1">
    <citation type="journal article" date="2019" name="Int. J. Syst. Evol. Microbiol.">
        <title>The Global Catalogue of Microorganisms (GCM) 10K type strain sequencing project: providing services to taxonomists for standard genome sequencing and annotation.</title>
        <authorList>
            <consortium name="The Broad Institute Genomics Platform"/>
            <consortium name="The Broad Institute Genome Sequencing Center for Infectious Disease"/>
            <person name="Wu L."/>
            <person name="Ma J."/>
        </authorList>
    </citation>
    <scope>NUCLEOTIDE SEQUENCE [LARGE SCALE GENOMIC DNA]</scope>
    <source>
        <strain evidence="3">JCM 12140</strain>
    </source>
</reference>
<sequence>MDVQAALGRARQVIAVVMTPKLLAGLGNDRAHEPGDERIRQAVARFDWVDPDGAVDAALVGQAKDAVELLRSDRAVLHVGRITDLPLDAGARQEVSTAVVRLVFDRLGPSRRVPESTLNAALAMLVADVALVRRDAVDAGVLTRTADGSAYALRAE</sequence>
<dbReference type="Proteomes" id="UP001501742">
    <property type="component" value="Unassembled WGS sequence"/>
</dbReference>
<proteinExistence type="predicted"/>